<dbReference type="GO" id="GO:0008199">
    <property type="term" value="F:ferric iron binding"/>
    <property type="evidence" value="ECO:0007669"/>
    <property type="project" value="InterPro"/>
</dbReference>
<dbReference type="PRINTS" id="PR00601">
    <property type="entry name" value="BACFERRITIN"/>
</dbReference>
<dbReference type="SUPFAM" id="SSF47240">
    <property type="entry name" value="Ferritin-like"/>
    <property type="match status" value="1"/>
</dbReference>
<evidence type="ECO:0000256" key="2">
    <source>
        <dbReference type="ARBA" id="ARBA00022434"/>
    </source>
</evidence>
<protein>
    <submittedName>
        <fullName evidence="5">Bacterioferritin</fullName>
    </submittedName>
</protein>
<keyword evidence="6" id="KW-1185">Reference proteome</keyword>
<evidence type="ECO:0000259" key="4">
    <source>
        <dbReference type="Pfam" id="PF00210"/>
    </source>
</evidence>
<name>A0A4P2VK94_FLUSA</name>
<comment type="similarity">
    <text evidence="1">Belongs to the bacterioferritin family.</text>
</comment>
<evidence type="ECO:0000313" key="6">
    <source>
        <dbReference type="Proteomes" id="UP000291236"/>
    </source>
</evidence>
<dbReference type="Proteomes" id="UP000291236">
    <property type="component" value="Chromosome"/>
</dbReference>
<organism evidence="5 6">
    <name type="scientific">Fluviispira sanaruensis</name>
    <dbReference type="NCBI Taxonomy" id="2493639"/>
    <lineage>
        <taxon>Bacteria</taxon>
        <taxon>Pseudomonadati</taxon>
        <taxon>Bdellovibrionota</taxon>
        <taxon>Oligoflexia</taxon>
        <taxon>Silvanigrellales</taxon>
        <taxon>Silvanigrellaceae</taxon>
        <taxon>Fluviispira</taxon>
    </lineage>
</organism>
<dbReference type="KEGG" id="sbf:JCM31447_16240"/>
<evidence type="ECO:0000313" key="5">
    <source>
        <dbReference type="EMBL" id="BBH53181.1"/>
    </source>
</evidence>
<sequence>MKITGELAMGLAALVQVHATILQQLRVHRNICKLWGYQKLFDKISSHREDVSDHLDSLILRMLSAEINFDLQNINKLNIGQTVEEIFVSDREMADSCKEVALKLSNIANQNIDVRQITEKIVLMQTAHINYTGQQLELVRQMGTQLYLATRC</sequence>
<dbReference type="EMBL" id="AP019368">
    <property type="protein sequence ID" value="BBH53181.1"/>
    <property type="molecule type" value="Genomic_DNA"/>
</dbReference>
<dbReference type="InterPro" id="IPR008331">
    <property type="entry name" value="Ferritin_DPS_dom"/>
</dbReference>
<gene>
    <name evidence="5" type="primary">bfr</name>
    <name evidence="5" type="ORF">JCM31447_16240</name>
</gene>
<dbReference type="Pfam" id="PF00210">
    <property type="entry name" value="Ferritin"/>
    <property type="match status" value="1"/>
</dbReference>
<proteinExistence type="inferred from homology"/>
<dbReference type="GO" id="GO:0006826">
    <property type="term" value="P:iron ion transport"/>
    <property type="evidence" value="ECO:0007669"/>
    <property type="project" value="InterPro"/>
</dbReference>
<dbReference type="GO" id="GO:0006879">
    <property type="term" value="P:intracellular iron ion homeostasis"/>
    <property type="evidence" value="ECO:0007669"/>
    <property type="project" value="UniProtKB-KW"/>
</dbReference>
<accession>A0A4P2VK94</accession>
<dbReference type="AlphaFoldDB" id="A0A4P2VK94"/>
<dbReference type="InterPro" id="IPR012347">
    <property type="entry name" value="Ferritin-like"/>
</dbReference>
<dbReference type="InterPro" id="IPR002024">
    <property type="entry name" value="Bacterioferritin"/>
</dbReference>
<evidence type="ECO:0000256" key="3">
    <source>
        <dbReference type="ARBA" id="ARBA00023004"/>
    </source>
</evidence>
<feature type="domain" description="Ferritin/DPS" evidence="4">
    <location>
        <begin position="13"/>
        <end position="142"/>
    </location>
</feature>
<evidence type="ECO:0000256" key="1">
    <source>
        <dbReference type="ARBA" id="ARBA00008093"/>
    </source>
</evidence>
<keyword evidence="3" id="KW-0408">Iron</keyword>
<reference evidence="5 6" key="1">
    <citation type="submission" date="2018-12" db="EMBL/GenBank/DDBJ databases">
        <title>Rubrispira sanarue gen. nov., sp., nov., a member of the order Silvanigrellales, isolated from a brackish lake in Hamamatsu Japan.</title>
        <authorList>
            <person name="Maejima Y."/>
            <person name="Iino T."/>
            <person name="Muraguchi Y."/>
            <person name="Fukuda K."/>
            <person name="Nojiri H."/>
            <person name="Ohkuma M."/>
            <person name="Moriuchi R."/>
            <person name="Dohra H."/>
            <person name="Kimbara K."/>
            <person name="Shintani M."/>
        </authorList>
    </citation>
    <scope>NUCLEOTIDE SEQUENCE [LARGE SCALE GENOMIC DNA]</scope>
    <source>
        <strain evidence="5 6">RF1110005</strain>
    </source>
</reference>
<dbReference type="Gene3D" id="1.20.1260.10">
    <property type="match status" value="1"/>
</dbReference>
<dbReference type="RefSeq" id="WP_130608517.1">
    <property type="nucleotide sequence ID" value="NZ_AP019368.1"/>
</dbReference>
<dbReference type="InterPro" id="IPR009078">
    <property type="entry name" value="Ferritin-like_SF"/>
</dbReference>
<keyword evidence="2" id="KW-0409">Iron storage</keyword>
<dbReference type="OrthoDB" id="5295268at2"/>